<dbReference type="AlphaFoldDB" id="A0AA89CBE9"/>
<dbReference type="GO" id="GO:0008270">
    <property type="term" value="F:zinc ion binding"/>
    <property type="evidence" value="ECO:0007669"/>
    <property type="project" value="TreeGrafter"/>
</dbReference>
<dbReference type="Gene3D" id="1.25.50.20">
    <property type="match status" value="1"/>
</dbReference>
<dbReference type="PANTHER" id="PTHR11533">
    <property type="entry name" value="PROTEASE M1 ZINC METALLOPROTEASE"/>
    <property type="match status" value="1"/>
</dbReference>
<dbReference type="GO" id="GO:0006508">
    <property type="term" value="P:proteolysis"/>
    <property type="evidence" value="ECO:0007669"/>
    <property type="project" value="TreeGrafter"/>
</dbReference>
<dbReference type="GO" id="GO:0005737">
    <property type="term" value="C:cytoplasm"/>
    <property type="evidence" value="ECO:0007669"/>
    <property type="project" value="TreeGrafter"/>
</dbReference>
<proteinExistence type="inferred from homology"/>
<evidence type="ECO:0000313" key="4">
    <source>
        <dbReference type="EMBL" id="KAK3108162.1"/>
    </source>
</evidence>
<sequence length="174" mass="20231">MKYTVYCTGIREGGQTEWEFAYNQYKTSPVASERSKLLSALACTKVPWILERFLEYAITSSEVRKQDGTKVIENVGSNIVGQPIAWNFLRQKWNYIYLDYSDKQWRLSGALSSVASSFNTEFDLKQLRDFGENVDLGGVQRMYKKLIEETQSNIQWMKNNLDIVQNWLDSNVKK</sequence>
<dbReference type="Pfam" id="PF11838">
    <property type="entry name" value="ERAP1_C"/>
    <property type="match status" value="1"/>
</dbReference>
<evidence type="ECO:0000256" key="1">
    <source>
        <dbReference type="ARBA" id="ARBA00010136"/>
    </source>
</evidence>
<protein>
    <recommendedName>
        <fullName evidence="3">ERAP1-like C-terminal domain-containing protein</fullName>
    </recommendedName>
</protein>
<evidence type="ECO:0000313" key="5">
    <source>
        <dbReference type="Proteomes" id="UP001186944"/>
    </source>
</evidence>
<dbReference type="EMBL" id="VSWD01000001">
    <property type="protein sequence ID" value="KAK3108162.1"/>
    <property type="molecule type" value="Genomic_DNA"/>
</dbReference>
<dbReference type="InterPro" id="IPR050344">
    <property type="entry name" value="Peptidase_M1_aminopeptidases"/>
</dbReference>
<comment type="similarity">
    <text evidence="1">Belongs to the peptidase M1 family.</text>
</comment>
<evidence type="ECO:0000259" key="3">
    <source>
        <dbReference type="Pfam" id="PF11838"/>
    </source>
</evidence>
<dbReference type="GO" id="GO:0042277">
    <property type="term" value="F:peptide binding"/>
    <property type="evidence" value="ECO:0007669"/>
    <property type="project" value="TreeGrafter"/>
</dbReference>
<reference evidence="4" key="1">
    <citation type="submission" date="2019-08" db="EMBL/GenBank/DDBJ databases">
        <title>The improved chromosome-level genome for the pearl oyster Pinctada fucata martensii using PacBio sequencing and Hi-C.</title>
        <authorList>
            <person name="Zheng Z."/>
        </authorList>
    </citation>
    <scope>NUCLEOTIDE SEQUENCE</scope>
    <source>
        <strain evidence="4">ZZ-2019</strain>
        <tissue evidence="4">Adductor muscle</tissue>
    </source>
</reference>
<comment type="caution">
    <text evidence="4">The sequence shown here is derived from an EMBL/GenBank/DDBJ whole genome shotgun (WGS) entry which is preliminary data.</text>
</comment>
<dbReference type="GO" id="GO:0043171">
    <property type="term" value="P:peptide catabolic process"/>
    <property type="evidence" value="ECO:0007669"/>
    <property type="project" value="TreeGrafter"/>
</dbReference>
<evidence type="ECO:0000256" key="2">
    <source>
        <dbReference type="ARBA" id="ARBA00022438"/>
    </source>
</evidence>
<dbReference type="PANTHER" id="PTHR11533:SF276">
    <property type="entry name" value="GLUTAMYL AMINOPEPTIDASE"/>
    <property type="match status" value="1"/>
</dbReference>
<keyword evidence="2" id="KW-0645">Protease</keyword>
<name>A0AA89CBE9_PINIB</name>
<keyword evidence="2" id="KW-0031">Aminopeptidase</keyword>
<keyword evidence="5" id="KW-1185">Reference proteome</keyword>
<feature type="domain" description="ERAP1-like C-terminal" evidence="3">
    <location>
        <begin position="3"/>
        <end position="151"/>
    </location>
</feature>
<dbReference type="GO" id="GO:0016020">
    <property type="term" value="C:membrane"/>
    <property type="evidence" value="ECO:0007669"/>
    <property type="project" value="TreeGrafter"/>
</dbReference>
<dbReference type="InterPro" id="IPR024571">
    <property type="entry name" value="ERAP1-like_C_dom"/>
</dbReference>
<dbReference type="GO" id="GO:0005615">
    <property type="term" value="C:extracellular space"/>
    <property type="evidence" value="ECO:0007669"/>
    <property type="project" value="TreeGrafter"/>
</dbReference>
<dbReference type="Proteomes" id="UP001186944">
    <property type="component" value="Unassembled WGS sequence"/>
</dbReference>
<dbReference type="GO" id="GO:0070006">
    <property type="term" value="F:metalloaminopeptidase activity"/>
    <property type="evidence" value="ECO:0007669"/>
    <property type="project" value="TreeGrafter"/>
</dbReference>
<gene>
    <name evidence="4" type="ORF">FSP39_002289</name>
</gene>
<accession>A0AA89CBE9</accession>
<keyword evidence="2" id="KW-0378">Hydrolase</keyword>
<organism evidence="4 5">
    <name type="scientific">Pinctada imbricata</name>
    <name type="common">Atlantic pearl-oyster</name>
    <name type="synonym">Pinctada martensii</name>
    <dbReference type="NCBI Taxonomy" id="66713"/>
    <lineage>
        <taxon>Eukaryota</taxon>
        <taxon>Metazoa</taxon>
        <taxon>Spiralia</taxon>
        <taxon>Lophotrochozoa</taxon>
        <taxon>Mollusca</taxon>
        <taxon>Bivalvia</taxon>
        <taxon>Autobranchia</taxon>
        <taxon>Pteriomorphia</taxon>
        <taxon>Pterioida</taxon>
        <taxon>Pterioidea</taxon>
        <taxon>Pteriidae</taxon>
        <taxon>Pinctada</taxon>
    </lineage>
</organism>